<evidence type="ECO:0000313" key="4">
    <source>
        <dbReference type="Proteomes" id="UP000737171"/>
    </source>
</evidence>
<feature type="domain" description="FAD dependent oxidoreductase" evidence="2">
    <location>
        <begin position="5"/>
        <end position="349"/>
    </location>
</feature>
<dbReference type="EMBL" id="JABRWJ010000001">
    <property type="protein sequence ID" value="NRF65446.1"/>
    <property type="molecule type" value="Genomic_DNA"/>
</dbReference>
<proteinExistence type="predicted"/>
<name>A0ABX2EA80_9BURK</name>
<accession>A0ABX2EA80</accession>
<organism evidence="3 4">
    <name type="scientific">Pseudaquabacterium terrae</name>
    <dbReference type="NCBI Taxonomy" id="2732868"/>
    <lineage>
        <taxon>Bacteria</taxon>
        <taxon>Pseudomonadati</taxon>
        <taxon>Pseudomonadota</taxon>
        <taxon>Betaproteobacteria</taxon>
        <taxon>Burkholderiales</taxon>
        <taxon>Sphaerotilaceae</taxon>
        <taxon>Pseudaquabacterium</taxon>
    </lineage>
</organism>
<dbReference type="Proteomes" id="UP000737171">
    <property type="component" value="Unassembled WGS sequence"/>
</dbReference>
<dbReference type="InterPro" id="IPR006076">
    <property type="entry name" value="FAD-dep_OxRdtase"/>
</dbReference>
<dbReference type="RefSeq" id="WP_173119500.1">
    <property type="nucleotide sequence ID" value="NZ_JABRWJ010000001.1"/>
</dbReference>
<keyword evidence="1" id="KW-0560">Oxidoreductase</keyword>
<comment type="caution">
    <text evidence="3">The sequence shown here is derived from an EMBL/GenBank/DDBJ whole genome shotgun (WGS) entry which is preliminary data.</text>
</comment>
<evidence type="ECO:0000313" key="3">
    <source>
        <dbReference type="EMBL" id="NRF65446.1"/>
    </source>
</evidence>
<dbReference type="PANTHER" id="PTHR13847:SF287">
    <property type="entry name" value="FAD-DEPENDENT OXIDOREDUCTASE DOMAIN-CONTAINING PROTEIN 1"/>
    <property type="match status" value="1"/>
</dbReference>
<dbReference type="Gene3D" id="3.30.9.10">
    <property type="entry name" value="D-Amino Acid Oxidase, subunit A, domain 2"/>
    <property type="match status" value="1"/>
</dbReference>
<dbReference type="PANTHER" id="PTHR13847">
    <property type="entry name" value="SARCOSINE DEHYDROGENASE-RELATED"/>
    <property type="match status" value="1"/>
</dbReference>
<dbReference type="InterPro" id="IPR036188">
    <property type="entry name" value="FAD/NAD-bd_sf"/>
</dbReference>
<evidence type="ECO:0000259" key="2">
    <source>
        <dbReference type="Pfam" id="PF01266"/>
    </source>
</evidence>
<keyword evidence="4" id="KW-1185">Reference proteome</keyword>
<dbReference type="Pfam" id="PF01266">
    <property type="entry name" value="DAO"/>
    <property type="match status" value="1"/>
</dbReference>
<dbReference type="Gene3D" id="3.50.50.60">
    <property type="entry name" value="FAD/NAD(P)-binding domain"/>
    <property type="match status" value="1"/>
</dbReference>
<gene>
    <name evidence="3" type="ORF">HLB44_00465</name>
</gene>
<reference evidence="3 4" key="1">
    <citation type="submission" date="2020-05" db="EMBL/GenBank/DDBJ databases">
        <title>Aquincola sp. isolate from soil.</title>
        <authorList>
            <person name="Han J."/>
            <person name="Kim D.-U."/>
        </authorList>
    </citation>
    <scope>NUCLEOTIDE SEQUENCE [LARGE SCALE GENOMIC DNA]</scope>
    <source>
        <strain evidence="3 4">S2</strain>
    </source>
</reference>
<protein>
    <submittedName>
        <fullName evidence="3">FAD-binding oxidoreductase</fullName>
    </submittedName>
</protein>
<sequence length="375" mass="39684">MREFDLVIIGAGIAGASLAYRLAGRRSVLLLEREAQPGYHATGRSAAMFMESYGPPGVRALTRASRVFYEHPPRGFTETPLLAPRGVLYLATPGQEALLRETHETLSASGTQLQTLDATAALARVPCLRADRVHGALFDGDAQDIDVHALHQGFLRGVRAQGGELRCGAELAAATHDGARWTVRLADGEVVRAQTLVDAAGAWADEVATRCGAAPVGLEPRRRSAFTFNGPADVDVSGWPAVVGVDESWYFKPDAGRLLGSPANADPTLPHDVVPEELDIALGIHQIEAVTTLTIRRPASTWAGLRSFVHDGEMVIGWDDACPAFFWLAAQGGYGIQSAAGAAELAAALLCGEPVPSALTSHGVDPLASSPHRLR</sequence>
<dbReference type="SUPFAM" id="SSF51905">
    <property type="entry name" value="FAD/NAD(P)-binding domain"/>
    <property type="match status" value="1"/>
</dbReference>
<evidence type="ECO:0000256" key="1">
    <source>
        <dbReference type="ARBA" id="ARBA00023002"/>
    </source>
</evidence>